<feature type="transmembrane region" description="Helical" evidence="1">
    <location>
        <begin position="159"/>
        <end position="178"/>
    </location>
</feature>
<dbReference type="EMBL" id="LKHP01000002">
    <property type="protein sequence ID" value="KRQ87615.1"/>
    <property type="molecule type" value="Genomic_DNA"/>
</dbReference>
<feature type="transmembrane region" description="Helical" evidence="1">
    <location>
        <begin position="256"/>
        <end position="278"/>
    </location>
</feature>
<feature type="transmembrane region" description="Helical" evidence="1">
    <location>
        <begin position="69"/>
        <end position="86"/>
    </location>
</feature>
<dbReference type="OrthoDB" id="3260635at2"/>
<keyword evidence="3" id="KW-1185">Reference proteome</keyword>
<dbReference type="STRING" id="908809.ABG79_00416"/>
<dbReference type="Proteomes" id="UP000052015">
    <property type="component" value="Unassembled WGS sequence"/>
</dbReference>
<protein>
    <submittedName>
        <fullName evidence="2">Uncharacterized protein</fullName>
    </submittedName>
</protein>
<dbReference type="RefSeq" id="WP_057976625.1">
    <property type="nucleotide sequence ID" value="NZ_LKHP01000002.1"/>
</dbReference>
<evidence type="ECO:0000313" key="3">
    <source>
        <dbReference type="Proteomes" id="UP000052015"/>
    </source>
</evidence>
<feature type="transmembrane region" description="Helical" evidence="1">
    <location>
        <begin position="95"/>
        <end position="114"/>
    </location>
</feature>
<gene>
    <name evidence="2" type="ORF">ABG79_00416</name>
</gene>
<feature type="transmembrane region" description="Helical" evidence="1">
    <location>
        <begin position="120"/>
        <end position="139"/>
    </location>
</feature>
<evidence type="ECO:0000313" key="2">
    <source>
        <dbReference type="EMBL" id="KRQ87615.1"/>
    </source>
</evidence>
<sequence>MKFKKSITILVFIIVLLSSVAALTGIFSGNGQNAFDFKSLNGHVVKIYGDGLYKNDSVSIVSQGKAQDIITMILGIPLLIYSLYSYRKGYLKGKLLLSGTLGYFLYTYVSYTFLSMYNRFFLIYVALMSSSLFAFIISIMSIDIEKLPSQFNKKLPVKLLSSLMFLIAFILGIMWLGLTVPTALNETIPPVLEHYTTLVIQAMDLGFIVPVSIIAGLLLLKQKPFGYLLTSIMIIKGLTMGTALTAMIIGQIMAGVAVPLPVIVIFPFLNIFIVYCLYKTLSNVVEARA</sequence>
<dbReference type="PATRIC" id="fig|908809.3.peg.421"/>
<reference evidence="2 3" key="1">
    <citation type="submission" date="2015-09" db="EMBL/GenBank/DDBJ databases">
        <title>Draft genome sequence of a Caloramator mitchellensis, a moderate thermophile from the Great Artesian Basin of Australia.</title>
        <authorList>
            <person name="Patel B.K."/>
        </authorList>
    </citation>
    <scope>NUCLEOTIDE SEQUENCE [LARGE SCALE GENOMIC DNA]</scope>
    <source>
        <strain evidence="2 3">VF08</strain>
    </source>
</reference>
<dbReference type="AlphaFoldDB" id="A0A0R3K5H0"/>
<organism evidence="2 3">
    <name type="scientific">Caloramator mitchellensis</name>
    <dbReference type="NCBI Taxonomy" id="908809"/>
    <lineage>
        <taxon>Bacteria</taxon>
        <taxon>Bacillati</taxon>
        <taxon>Bacillota</taxon>
        <taxon>Clostridia</taxon>
        <taxon>Eubacteriales</taxon>
        <taxon>Clostridiaceae</taxon>
        <taxon>Caloramator</taxon>
    </lineage>
</organism>
<name>A0A0R3K5H0_CALMK</name>
<feature type="transmembrane region" description="Helical" evidence="1">
    <location>
        <begin position="227"/>
        <end position="250"/>
    </location>
</feature>
<evidence type="ECO:0000256" key="1">
    <source>
        <dbReference type="SAM" id="Phobius"/>
    </source>
</evidence>
<keyword evidence="1" id="KW-0472">Membrane</keyword>
<accession>A0A0R3K5H0</accession>
<feature type="transmembrane region" description="Helical" evidence="1">
    <location>
        <begin position="198"/>
        <end position="220"/>
    </location>
</feature>
<keyword evidence="1" id="KW-1133">Transmembrane helix</keyword>
<keyword evidence="1" id="KW-0812">Transmembrane</keyword>
<proteinExistence type="predicted"/>
<comment type="caution">
    <text evidence="2">The sequence shown here is derived from an EMBL/GenBank/DDBJ whole genome shotgun (WGS) entry which is preliminary data.</text>
</comment>